<evidence type="ECO:0000256" key="8">
    <source>
        <dbReference type="ARBA" id="ARBA00023125"/>
    </source>
</evidence>
<evidence type="ECO:0000256" key="6">
    <source>
        <dbReference type="ARBA" id="ARBA00023014"/>
    </source>
</evidence>
<comment type="subcellular location">
    <subcellularLocation>
        <location evidence="1 11">Cytoplasm</location>
    </subcellularLocation>
</comment>
<keyword evidence="3 11" id="KW-0004">4Fe-4S</keyword>
<dbReference type="PROSITE" id="PS51674">
    <property type="entry name" value="4FE4S_WBL"/>
    <property type="match status" value="1"/>
</dbReference>
<dbReference type="HAMAP" id="MF_01479">
    <property type="entry name" value="WhiB"/>
    <property type="match status" value="1"/>
</dbReference>
<comment type="similarity">
    <text evidence="2 11">Belongs to the WhiB family.</text>
</comment>
<keyword evidence="4 11" id="KW-0479">Metal-binding</keyword>
<evidence type="ECO:0000256" key="9">
    <source>
        <dbReference type="ARBA" id="ARBA00023157"/>
    </source>
</evidence>
<organism evidence="13 14">
    <name type="scientific">Brachybacterium kimchii</name>
    <dbReference type="NCBI Taxonomy" id="2942909"/>
    <lineage>
        <taxon>Bacteria</taxon>
        <taxon>Bacillati</taxon>
        <taxon>Actinomycetota</taxon>
        <taxon>Actinomycetes</taxon>
        <taxon>Micrococcales</taxon>
        <taxon>Dermabacteraceae</taxon>
        <taxon>Brachybacterium</taxon>
    </lineage>
</organism>
<keyword evidence="10 11" id="KW-0804">Transcription</keyword>
<evidence type="ECO:0000256" key="5">
    <source>
        <dbReference type="ARBA" id="ARBA00023004"/>
    </source>
</evidence>
<keyword evidence="14" id="KW-1185">Reference proteome</keyword>
<protein>
    <recommendedName>
        <fullName evidence="11">Transcriptional regulator WhiB</fullName>
    </recommendedName>
</protein>
<evidence type="ECO:0000256" key="4">
    <source>
        <dbReference type="ARBA" id="ARBA00022723"/>
    </source>
</evidence>
<feature type="binding site" evidence="11">
    <location>
        <position position="40"/>
    </location>
    <ligand>
        <name>[4Fe-4S] cluster</name>
        <dbReference type="ChEBI" id="CHEBI:49883"/>
    </ligand>
</feature>
<feature type="domain" description="4Fe-4S Wbl-type" evidence="12">
    <location>
        <begin position="14"/>
        <end position="72"/>
    </location>
</feature>
<comment type="PTM">
    <text evidence="11">The Fe-S cluster can be nitrosylated by nitric oxide (NO).</text>
</comment>
<accession>A0ABY4NAQ0</accession>
<gene>
    <name evidence="11" type="primary">whiB</name>
    <name evidence="13" type="ORF">M4486_05085</name>
</gene>
<name>A0ABY4NAQ0_9MICO</name>
<evidence type="ECO:0000313" key="13">
    <source>
        <dbReference type="EMBL" id="UQN31635.1"/>
    </source>
</evidence>
<keyword evidence="7 11" id="KW-0805">Transcription regulation</keyword>
<evidence type="ECO:0000256" key="1">
    <source>
        <dbReference type="ARBA" id="ARBA00004496"/>
    </source>
</evidence>
<keyword evidence="6 11" id="KW-0411">Iron-sulfur</keyword>
<keyword evidence="5 11" id="KW-0408">Iron</keyword>
<dbReference type="RefSeq" id="WP_249481070.1">
    <property type="nucleotide sequence ID" value="NZ_CP097218.1"/>
</dbReference>
<evidence type="ECO:0000256" key="10">
    <source>
        <dbReference type="ARBA" id="ARBA00023163"/>
    </source>
</evidence>
<keyword evidence="9 11" id="KW-1015">Disulfide bond</keyword>
<evidence type="ECO:0000313" key="14">
    <source>
        <dbReference type="Proteomes" id="UP001055868"/>
    </source>
</evidence>
<feature type="binding site" evidence="11">
    <location>
        <position position="15"/>
    </location>
    <ligand>
        <name>[4Fe-4S] cluster</name>
        <dbReference type="ChEBI" id="CHEBI:49883"/>
    </ligand>
</feature>
<dbReference type="PANTHER" id="PTHR38839">
    <property type="entry name" value="TRANSCRIPTIONAL REGULATOR WHID-RELATED"/>
    <property type="match status" value="1"/>
</dbReference>
<dbReference type="PANTHER" id="PTHR38839:SF4">
    <property type="entry name" value="TRANSCRIPTIONAL REGULATOR WHIB"/>
    <property type="match status" value="1"/>
</dbReference>
<sequence length="82" mass="9223">MQLPVKPAWMDDALCTQTDTELFFPGQFDSGTAKAAKQVCAKCPVREACLEWAVTEVEHGIWGGTTDQQRRRIRRERKDAAA</sequence>
<evidence type="ECO:0000256" key="2">
    <source>
        <dbReference type="ARBA" id="ARBA00006597"/>
    </source>
</evidence>
<dbReference type="Proteomes" id="UP001055868">
    <property type="component" value="Chromosome"/>
</dbReference>
<evidence type="ECO:0000256" key="3">
    <source>
        <dbReference type="ARBA" id="ARBA00022485"/>
    </source>
</evidence>
<reference evidence="13" key="1">
    <citation type="submission" date="2022-05" db="EMBL/GenBank/DDBJ databases">
        <title>Genomic analysis of Brachybacterium sp. CBA3104.</title>
        <authorList>
            <person name="Roh S.W."/>
            <person name="Kim Y.B."/>
            <person name="Kim Y."/>
        </authorList>
    </citation>
    <scope>NUCLEOTIDE SEQUENCE</scope>
    <source>
        <strain evidence="13">CBA3104</strain>
    </source>
</reference>
<evidence type="ECO:0000256" key="7">
    <source>
        <dbReference type="ARBA" id="ARBA00023015"/>
    </source>
</evidence>
<comment type="PTM">
    <text evidence="11">Upon Fe-S cluster removal intramolecular disulfide bonds are formed.</text>
</comment>
<evidence type="ECO:0000259" key="12">
    <source>
        <dbReference type="PROSITE" id="PS51674"/>
    </source>
</evidence>
<comment type="function">
    <text evidence="11">Acts as a transcriptional regulator. Probably redox-responsive. The apo- but not holo-form probably binds DNA.</text>
</comment>
<dbReference type="InterPro" id="IPR003482">
    <property type="entry name" value="Whib"/>
</dbReference>
<keyword evidence="11" id="KW-0963">Cytoplasm</keyword>
<evidence type="ECO:0000256" key="11">
    <source>
        <dbReference type="HAMAP-Rule" id="MF_01479"/>
    </source>
</evidence>
<dbReference type="InterPro" id="IPR034768">
    <property type="entry name" value="4FE4S_WBL"/>
</dbReference>
<comment type="cofactor">
    <cofactor evidence="11">
        <name>[4Fe-4S] cluster</name>
        <dbReference type="ChEBI" id="CHEBI:49883"/>
    </cofactor>
    <text evidence="11">Binds 1 [4Fe-4S] cluster per subunit. Following nitrosylation of the [4Fe-4S] cluster binds 1 [4Fe-8(NO)] cluster per subunit.</text>
</comment>
<dbReference type="Pfam" id="PF02467">
    <property type="entry name" value="Whib"/>
    <property type="match status" value="1"/>
</dbReference>
<proteinExistence type="inferred from homology"/>
<dbReference type="EMBL" id="CP097218">
    <property type="protein sequence ID" value="UQN31635.1"/>
    <property type="molecule type" value="Genomic_DNA"/>
</dbReference>
<keyword evidence="8 11" id="KW-0238">DNA-binding</keyword>
<feature type="binding site" evidence="11">
    <location>
        <position position="49"/>
    </location>
    <ligand>
        <name>[4Fe-4S] cluster</name>
        <dbReference type="ChEBI" id="CHEBI:49883"/>
    </ligand>
</feature>
<feature type="binding site" evidence="11">
    <location>
        <position position="43"/>
    </location>
    <ligand>
        <name>[4Fe-4S] cluster</name>
        <dbReference type="ChEBI" id="CHEBI:49883"/>
    </ligand>
</feature>